<dbReference type="EMBL" id="CAJRST010037100">
    <property type="protein sequence ID" value="CAG5996432.1"/>
    <property type="molecule type" value="Genomic_DNA"/>
</dbReference>
<protein>
    <submittedName>
        <fullName evidence="1">(Atlantic silverside) hypothetical protein</fullName>
    </submittedName>
</protein>
<dbReference type="Proteomes" id="UP000677803">
    <property type="component" value="Unassembled WGS sequence"/>
</dbReference>
<feature type="non-terminal residue" evidence="1">
    <location>
        <position position="1"/>
    </location>
</feature>
<name>A0A8S4BQC9_9TELE</name>
<evidence type="ECO:0000313" key="1">
    <source>
        <dbReference type="EMBL" id="CAG5996432.1"/>
    </source>
</evidence>
<evidence type="ECO:0000313" key="2">
    <source>
        <dbReference type="Proteomes" id="UP000677803"/>
    </source>
</evidence>
<gene>
    <name evidence="1" type="ORF">MMEN_LOCUS17977</name>
</gene>
<keyword evidence="2" id="KW-1185">Reference proteome</keyword>
<dbReference type="AlphaFoldDB" id="A0A8S4BQC9"/>
<reference evidence="1" key="1">
    <citation type="submission" date="2021-05" db="EMBL/GenBank/DDBJ databases">
        <authorList>
            <person name="Tigano A."/>
        </authorList>
    </citation>
    <scope>NUCLEOTIDE SEQUENCE</scope>
</reference>
<proteinExistence type="predicted"/>
<sequence>MCSAAQSGKDRVTAAQWVISLESHIVCEGIQPTFVTGLAALFSMYYIFNLQYQEEAACTLEFIQ</sequence>
<dbReference type="OrthoDB" id="8196415at2759"/>
<organism evidence="1 2">
    <name type="scientific">Menidia menidia</name>
    <name type="common">Atlantic silverside</name>
    <dbReference type="NCBI Taxonomy" id="238744"/>
    <lineage>
        <taxon>Eukaryota</taxon>
        <taxon>Metazoa</taxon>
        <taxon>Chordata</taxon>
        <taxon>Craniata</taxon>
        <taxon>Vertebrata</taxon>
        <taxon>Euteleostomi</taxon>
        <taxon>Actinopterygii</taxon>
        <taxon>Neopterygii</taxon>
        <taxon>Teleostei</taxon>
        <taxon>Neoteleostei</taxon>
        <taxon>Acanthomorphata</taxon>
        <taxon>Ovalentaria</taxon>
        <taxon>Atherinomorphae</taxon>
        <taxon>Atheriniformes</taxon>
        <taxon>Atherinopsidae</taxon>
        <taxon>Menidiinae</taxon>
        <taxon>Menidia</taxon>
    </lineage>
</organism>
<comment type="caution">
    <text evidence="1">The sequence shown here is derived from an EMBL/GenBank/DDBJ whole genome shotgun (WGS) entry which is preliminary data.</text>
</comment>
<accession>A0A8S4BQC9</accession>